<dbReference type="Proteomes" id="UP000045051">
    <property type="component" value="Unassembled WGS sequence"/>
</dbReference>
<name>A0A0B7HXG8_9FLAO</name>
<organism evidence="2 6">
    <name type="scientific">Capnocytophaga canis</name>
    <dbReference type="NCBI Taxonomy" id="1848903"/>
    <lineage>
        <taxon>Bacteria</taxon>
        <taxon>Pseudomonadati</taxon>
        <taxon>Bacteroidota</taxon>
        <taxon>Flavobacteriia</taxon>
        <taxon>Flavobacteriales</taxon>
        <taxon>Flavobacteriaceae</taxon>
        <taxon>Capnocytophaga</taxon>
    </lineage>
</organism>
<dbReference type="Pfam" id="PF02589">
    <property type="entry name" value="LUD_dom"/>
    <property type="match status" value="1"/>
</dbReference>
<evidence type="ECO:0000313" key="6">
    <source>
        <dbReference type="Proteomes" id="UP000045051"/>
    </source>
</evidence>
<proteinExistence type="predicted"/>
<keyword evidence="6" id="KW-1185">Reference proteome</keyword>
<dbReference type="GeneID" id="97263926"/>
<accession>A0A0B7HXG8</accession>
<dbReference type="OrthoDB" id="1425114at2"/>
<feature type="domain" description="LUD" evidence="1">
    <location>
        <begin position="44"/>
        <end position="182"/>
    </location>
</feature>
<reference evidence="4 7" key="2">
    <citation type="submission" date="2017-08" db="EMBL/GenBank/DDBJ databases">
        <title>Capnocytophaga canis 17-158 assembly.</title>
        <authorList>
            <person name="Gulvik C.A."/>
        </authorList>
    </citation>
    <scope>NUCLEOTIDE SEQUENCE [LARGE SCALE GENOMIC DNA]</scope>
    <source>
        <strain evidence="4 7">17-158</strain>
    </source>
</reference>
<evidence type="ECO:0000313" key="3">
    <source>
        <dbReference type="EMBL" id="CEN54322.1"/>
    </source>
</evidence>
<dbReference type="EMBL" id="CDOL01000277">
    <property type="protein sequence ID" value="CEN54322.1"/>
    <property type="molecule type" value="Genomic_DNA"/>
</dbReference>
<dbReference type="SUPFAM" id="SSF100950">
    <property type="entry name" value="NagB/RpiA/CoA transferase-like"/>
    <property type="match status" value="1"/>
</dbReference>
<dbReference type="Proteomes" id="UP000265497">
    <property type="component" value="Unassembled WGS sequence"/>
</dbReference>
<dbReference type="Proteomes" id="UP000038200">
    <property type="component" value="Unassembled WGS sequence"/>
</dbReference>
<evidence type="ECO:0000313" key="7">
    <source>
        <dbReference type="Proteomes" id="UP000265497"/>
    </source>
</evidence>
<evidence type="ECO:0000259" key="1">
    <source>
        <dbReference type="Pfam" id="PF02589"/>
    </source>
</evidence>
<sequence length="204" mass="23206">MNFLKKIFGKRSSEPNLGEEKIVATNVLSGDNLPADEQFAINFTQNGGKFIYCTSELEIQHFFRNILMEIGVYVKISTPNESLVDFFEEHQSLFTDDVETANVYLTTCEYLITSMGGIMLSSNQLRQRRTSELPEIFIVLAKTSQMVKSIDEGMRGINLKYPKQKPTGLVTLRSFDENRTANDVMNYGGSYKKTYLILLEDLPI</sequence>
<dbReference type="AlphaFoldDB" id="A0A0B7HXG8"/>
<evidence type="ECO:0000313" key="4">
    <source>
        <dbReference type="EMBL" id="RIY38055.1"/>
    </source>
</evidence>
<dbReference type="RefSeq" id="WP_042009864.1">
    <property type="nucleotide sequence ID" value="NZ_BOQK01000022.1"/>
</dbReference>
<dbReference type="STRING" id="1848903.CCAND38_210004"/>
<dbReference type="InterPro" id="IPR003741">
    <property type="entry name" value="LUD_dom"/>
</dbReference>
<dbReference type="InterPro" id="IPR024185">
    <property type="entry name" value="FTHF_cligase-like_sf"/>
</dbReference>
<dbReference type="EMBL" id="NSDI01000001">
    <property type="protein sequence ID" value="RIY38055.1"/>
    <property type="molecule type" value="Genomic_DNA"/>
</dbReference>
<protein>
    <recommendedName>
        <fullName evidence="1">LUD domain-containing protein</fullName>
    </recommendedName>
</protein>
<gene>
    <name evidence="2" type="ORF">CCAND38_210004</name>
    <name evidence="3" type="ORF">CCAND93_840006</name>
    <name evidence="4" type="ORF">CKY20_00455</name>
</gene>
<dbReference type="EMBL" id="CDOI01000124">
    <property type="protein sequence ID" value="CEN44969.1"/>
    <property type="molecule type" value="Genomic_DNA"/>
</dbReference>
<evidence type="ECO:0000313" key="5">
    <source>
        <dbReference type="Proteomes" id="UP000038200"/>
    </source>
</evidence>
<dbReference type="Gene3D" id="3.40.50.10420">
    <property type="entry name" value="NagB/RpiA/CoA transferase-like"/>
    <property type="match status" value="1"/>
</dbReference>
<evidence type="ECO:0000313" key="2">
    <source>
        <dbReference type="EMBL" id="CEN44969.1"/>
    </source>
</evidence>
<dbReference type="InterPro" id="IPR037171">
    <property type="entry name" value="NagB/RpiA_transferase-like"/>
</dbReference>
<reference evidence="5 6" key="1">
    <citation type="submission" date="2015-01" db="EMBL/GenBank/DDBJ databases">
        <authorList>
            <person name="MANFREDI Pablo"/>
        </authorList>
    </citation>
    <scope>NUCLEOTIDE SEQUENCE [LARGE SCALE GENOMIC DNA]</scope>
    <source>
        <strain evidence="2 6">CcD38</strain>
        <strain evidence="3 5">CcD93</strain>
    </source>
</reference>